<keyword evidence="1" id="KW-1133">Transmembrane helix</keyword>
<keyword evidence="2" id="KW-0496">Mitochondrion</keyword>
<keyword evidence="2" id="KW-0687">Ribonucleoprotein</keyword>
<organism evidence="2">
    <name type="scientific">Pleurostomum flabellatum</name>
    <dbReference type="NCBI Taxonomy" id="405751"/>
    <lineage>
        <taxon>Eukaryota</taxon>
        <taxon>Discoba</taxon>
        <taxon>Heterolobosea</taxon>
        <taxon>Tulamoebidae</taxon>
        <taxon>Pleurostomum</taxon>
    </lineage>
</organism>
<dbReference type="GeneID" id="63660923"/>
<feature type="transmembrane region" description="Helical" evidence="1">
    <location>
        <begin position="64"/>
        <end position="84"/>
    </location>
</feature>
<reference evidence="2" key="1">
    <citation type="journal article" date="2021" name="Genome Biol.">
        <title>Evolutionary history of mitochondrial genomes in Discoba, including the extreme halophile Pleurostomum flabellatum (Heterolobosea).</title>
        <authorList>
            <person name="Ettahi K."/>
            <person name="Lhee D.H."/>
            <person name="Sung J.Y."/>
            <person name="Simpson A.G.B."/>
            <person name="Park J.S."/>
            <person name="Yoon H.S."/>
        </authorList>
    </citation>
    <scope>NUCLEOTIDE SEQUENCE</scope>
</reference>
<protein>
    <submittedName>
        <fullName evidence="2">60S ribosomal protein L5</fullName>
    </submittedName>
</protein>
<dbReference type="EMBL" id="MT843578">
    <property type="protein sequence ID" value="QPL15615.1"/>
    <property type="molecule type" value="Genomic_DNA"/>
</dbReference>
<dbReference type="AlphaFoldDB" id="A0A7T0M419"/>
<sequence>MVEKKIQLMIGDSIRIRNFSKNYLFSFMNEKSVIFYSCSKKNLNLLYGLTFNFLYLNVKSNKTFFFLHLMLLGKFLSNSVNFIFNTRIHKKFKIKVGGRIFLSNHKIYNFIYEIFFLSLPKFIFSLKRFHHISGEKIHYLMTDRFQNFFRKIFFQLKKFLFFNFFVYNGEYDKYYDQFDFLMHRMKVIFFSRYKSFLINKQLFRLNGLNVV</sequence>
<keyword evidence="2" id="KW-0689">Ribosomal protein</keyword>
<gene>
    <name evidence="2" type="primary">rpl5</name>
</gene>
<feature type="transmembrane region" description="Helical" evidence="1">
    <location>
        <begin position="42"/>
        <end position="58"/>
    </location>
</feature>
<dbReference type="GO" id="GO:0005840">
    <property type="term" value="C:ribosome"/>
    <property type="evidence" value="ECO:0007669"/>
    <property type="project" value="UniProtKB-KW"/>
</dbReference>
<geneLocation type="mitochondrion" evidence="2"/>
<proteinExistence type="predicted"/>
<evidence type="ECO:0000256" key="1">
    <source>
        <dbReference type="SAM" id="Phobius"/>
    </source>
</evidence>
<keyword evidence="1" id="KW-0472">Membrane</keyword>
<dbReference type="RefSeq" id="YP_010049285.1">
    <property type="nucleotide sequence ID" value="NC_054363.1"/>
</dbReference>
<keyword evidence="1" id="KW-0812">Transmembrane</keyword>
<name>A0A7T0M419_9EUKA</name>
<accession>A0A7T0M419</accession>
<evidence type="ECO:0000313" key="2">
    <source>
        <dbReference type="EMBL" id="QPL15615.1"/>
    </source>
</evidence>